<evidence type="ECO:0000313" key="3">
    <source>
        <dbReference type="Proteomes" id="UP001150238"/>
    </source>
</evidence>
<feature type="compositionally biased region" description="Acidic residues" evidence="1">
    <location>
        <begin position="105"/>
        <end position="119"/>
    </location>
</feature>
<feature type="region of interest" description="Disordered" evidence="1">
    <location>
        <begin position="105"/>
        <end position="126"/>
    </location>
</feature>
<proteinExistence type="predicted"/>
<organism evidence="2 3">
    <name type="scientific">Lentinula lateritia</name>
    <dbReference type="NCBI Taxonomy" id="40482"/>
    <lineage>
        <taxon>Eukaryota</taxon>
        <taxon>Fungi</taxon>
        <taxon>Dikarya</taxon>
        <taxon>Basidiomycota</taxon>
        <taxon>Agaricomycotina</taxon>
        <taxon>Agaricomycetes</taxon>
        <taxon>Agaricomycetidae</taxon>
        <taxon>Agaricales</taxon>
        <taxon>Marasmiineae</taxon>
        <taxon>Omphalotaceae</taxon>
        <taxon>Lentinula</taxon>
    </lineage>
</organism>
<gene>
    <name evidence="2" type="ORF">C8J55DRAFT_243859</name>
</gene>
<feature type="compositionally biased region" description="Polar residues" evidence="1">
    <location>
        <begin position="30"/>
        <end position="48"/>
    </location>
</feature>
<sequence length="238" mass="27176">MHSLNDIRSNKTDFDRVSHYEFESRFDMPPQQSIRQHSPLSLSLISESKTTKSKPQHLYSYSSSSGSSSSSGVSTYGRHRRAGRYYGRGNRSGRDMDLYGYGYEEEDEDELEVSDEGYDSYDASPRFHSRTRAPRRVHTTYPFSAYSAPSPSPSYPSPSFSPLPTSLPHTYSLSHPEKIEDEISFPDANSTDGIEPDYTPSCHEALRRHCNALAFRVRFSVFRARRRMRGIVGKGRKY</sequence>
<dbReference type="AlphaFoldDB" id="A0A9W9DE68"/>
<accession>A0A9W9DE68</accession>
<dbReference type="Proteomes" id="UP001150238">
    <property type="component" value="Unassembled WGS sequence"/>
</dbReference>
<evidence type="ECO:0000256" key="1">
    <source>
        <dbReference type="SAM" id="MobiDB-lite"/>
    </source>
</evidence>
<feature type="region of interest" description="Disordered" evidence="1">
    <location>
        <begin position="23"/>
        <end position="77"/>
    </location>
</feature>
<reference evidence="2" key="1">
    <citation type="submission" date="2022-08" db="EMBL/GenBank/DDBJ databases">
        <authorList>
            <consortium name="DOE Joint Genome Institute"/>
            <person name="Min B."/>
            <person name="Riley R."/>
            <person name="Sierra-Patev S."/>
            <person name="Naranjo-Ortiz M."/>
            <person name="Looney B."/>
            <person name="Konkel Z."/>
            <person name="Slot J.C."/>
            <person name="Sakamoto Y."/>
            <person name="Steenwyk J.L."/>
            <person name="Rokas A."/>
            <person name="Carro J."/>
            <person name="Camarero S."/>
            <person name="Ferreira P."/>
            <person name="Molpeceres G."/>
            <person name="Ruiz-Duenas F.J."/>
            <person name="Serrano A."/>
            <person name="Henrissat B."/>
            <person name="Drula E."/>
            <person name="Hughes K.W."/>
            <person name="Mata J.L."/>
            <person name="Ishikawa N.K."/>
            <person name="Vargas-Isla R."/>
            <person name="Ushijima S."/>
            <person name="Smith C.A."/>
            <person name="Ahrendt S."/>
            <person name="Andreopoulos W."/>
            <person name="He G."/>
            <person name="Labutti K."/>
            <person name="Lipzen A."/>
            <person name="Ng V."/>
            <person name="Sandor L."/>
            <person name="Barry K."/>
            <person name="Martinez A.T."/>
            <person name="Xiao Y."/>
            <person name="Gibbons J.G."/>
            <person name="Terashima K."/>
            <person name="Hibbett D.S."/>
            <person name="Grigoriev I.V."/>
        </authorList>
    </citation>
    <scope>NUCLEOTIDE SEQUENCE</scope>
    <source>
        <strain evidence="2">Sp2 HRB7682 ss15</strain>
    </source>
</reference>
<name>A0A9W9DE68_9AGAR</name>
<evidence type="ECO:0000313" key="2">
    <source>
        <dbReference type="EMBL" id="KAJ4465928.1"/>
    </source>
</evidence>
<comment type="caution">
    <text evidence="2">The sequence shown here is derived from an EMBL/GenBank/DDBJ whole genome shotgun (WGS) entry which is preliminary data.</text>
</comment>
<dbReference type="EMBL" id="JANVFS010000047">
    <property type="protein sequence ID" value="KAJ4465928.1"/>
    <property type="molecule type" value="Genomic_DNA"/>
</dbReference>
<feature type="compositionally biased region" description="Low complexity" evidence="1">
    <location>
        <begin position="59"/>
        <end position="76"/>
    </location>
</feature>
<protein>
    <submittedName>
        <fullName evidence="2">Uncharacterized protein</fullName>
    </submittedName>
</protein>
<reference evidence="2" key="2">
    <citation type="journal article" date="2023" name="Proc. Natl. Acad. Sci. U.S.A.">
        <title>A global phylogenomic analysis of the shiitake genus Lentinula.</title>
        <authorList>
            <person name="Sierra-Patev S."/>
            <person name="Min B."/>
            <person name="Naranjo-Ortiz M."/>
            <person name="Looney B."/>
            <person name="Konkel Z."/>
            <person name="Slot J.C."/>
            <person name="Sakamoto Y."/>
            <person name="Steenwyk J.L."/>
            <person name="Rokas A."/>
            <person name="Carro J."/>
            <person name="Camarero S."/>
            <person name="Ferreira P."/>
            <person name="Molpeceres G."/>
            <person name="Ruiz-Duenas F.J."/>
            <person name="Serrano A."/>
            <person name="Henrissat B."/>
            <person name="Drula E."/>
            <person name="Hughes K.W."/>
            <person name="Mata J.L."/>
            <person name="Ishikawa N.K."/>
            <person name="Vargas-Isla R."/>
            <person name="Ushijima S."/>
            <person name="Smith C.A."/>
            <person name="Donoghue J."/>
            <person name="Ahrendt S."/>
            <person name="Andreopoulos W."/>
            <person name="He G."/>
            <person name="LaButti K."/>
            <person name="Lipzen A."/>
            <person name="Ng V."/>
            <person name="Riley R."/>
            <person name="Sandor L."/>
            <person name="Barry K."/>
            <person name="Martinez A.T."/>
            <person name="Xiao Y."/>
            <person name="Gibbons J.G."/>
            <person name="Terashima K."/>
            <person name="Grigoriev I.V."/>
            <person name="Hibbett D."/>
        </authorList>
    </citation>
    <scope>NUCLEOTIDE SEQUENCE</scope>
    <source>
        <strain evidence="2">Sp2 HRB7682 ss15</strain>
    </source>
</reference>